<dbReference type="CDD" id="cd00038">
    <property type="entry name" value="CAP_ED"/>
    <property type="match status" value="1"/>
</dbReference>
<dbReference type="AlphaFoldDB" id="A0A380BQL0"/>
<reference evidence="2 3" key="1">
    <citation type="submission" date="2018-06" db="EMBL/GenBank/DDBJ databases">
        <authorList>
            <consortium name="Pathogen Informatics"/>
            <person name="Doyle S."/>
        </authorList>
    </citation>
    <scope>NUCLEOTIDE SEQUENCE [LARGE SCALE GENOMIC DNA]</scope>
    <source>
        <strain evidence="2 3">NCTC11388</strain>
    </source>
</reference>
<dbReference type="SUPFAM" id="SSF51206">
    <property type="entry name" value="cAMP-binding domain-like"/>
    <property type="match status" value="1"/>
</dbReference>
<proteinExistence type="predicted"/>
<dbReference type="Gene3D" id="2.60.120.10">
    <property type="entry name" value="Jelly Rolls"/>
    <property type="match status" value="1"/>
</dbReference>
<protein>
    <submittedName>
        <fullName evidence="2">Fumarate and nitrate reduction regulatory protein</fullName>
    </submittedName>
</protein>
<dbReference type="RefSeq" id="WP_115169559.1">
    <property type="nucleotide sequence ID" value="NZ_UGYW01000002.1"/>
</dbReference>
<dbReference type="InterPro" id="IPR000595">
    <property type="entry name" value="cNMP-bd_dom"/>
</dbReference>
<name>A0A380BQL0_SPHSI</name>
<dbReference type="PROSITE" id="PS50042">
    <property type="entry name" value="CNMP_BINDING_3"/>
    <property type="match status" value="1"/>
</dbReference>
<accession>A0A380BQL0</accession>
<evidence type="ECO:0000313" key="2">
    <source>
        <dbReference type="EMBL" id="SUJ04327.1"/>
    </source>
</evidence>
<dbReference type="EMBL" id="UGYW01000002">
    <property type="protein sequence ID" value="SUJ04327.1"/>
    <property type="molecule type" value="Genomic_DNA"/>
</dbReference>
<organism evidence="2 3">
    <name type="scientific">Sphingobacterium spiritivorum</name>
    <name type="common">Flavobacterium spiritivorum</name>
    <dbReference type="NCBI Taxonomy" id="258"/>
    <lineage>
        <taxon>Bacteria</taxon>
        <taxon>Pseudomonadati</taxon>
        <taxon>Bacteroidota</taxon>
        <taxon>Sphingobacteriia</taxon>
        <taxon>Sphingobacteriales</taxon>
        <taxon>Sphingobacteriaceae</taxon>
        <taxon>Sphingobacterium</taxon>
    </lineage>
</organism>
<dbReference type="Proteomes" id="UP000254893">
    <property type="component" value="Unassembled WGS sequence"/>
</dbReference>
<evidence type="ECO:0000259" key="1">
    <source>
        <dbReference type="PROSITE" id="PS50042"/>
    </source>
</evidence>
<gene>
    <name evidence="2" type="primary">fnr</name>
    <name evidence="2" type="ORF">NCTC11388_01348</name>
</gene>
<dbReference type="InterPro" id="IPR018490">
    <property type="entry name" value="cNMP-bd_dom_sf"/>
</dbReference>
<dbReference type="Pfam" id="PF00027">
    <property type="entry name" value="cNMP_binding"/>
    <property type="match status" value="1"/>
</dbReference>
<dbReference type="SMART" id="SM00100">
    <property type="entry name" value="cNMP"/>
    <property type="match status" value="1"/>
</dbReference>
<sequence>MNNFSFVSYLTSNIDIDTASIEQLVSHCRTVAVKKGNYLLREGEVGRYTYFVEQGLLKQYSIDEKGKEHILQFAPENWFVSDRGSVYFGLPSHYYIQALEDSKVMLIEEEFIIKLSQDNPSFLEFNNKNLHNHIRHLQKRITLLLSATAEERYLDFIKIYPSLTLRVPQTLIASYLGITPESLSRVRKDLATRNFKPL</sequence>
<dbReference type="InterPro" id="IPR014710">
    <property type="entry name" value="RmlC-like_jellyroll"/>
</dbReference>
<feature type="domain" description="Cyclic nucleotide-binding" evidence="1">
    <location>
        <begin position="15"/>
        <end position="115"/>
    </location>
</feature>
<evidence type="ECO:0000313" key="3">
    <source>
        <dbReference type="Proteomes" id="UP000254893"/>
    </source>
</evidence>